<feature type="domain" description="Rhodopsin" evidence="8">
    <location>
        <begin position="36"/>
        <end position="270"/>
    </location>
</feature>
<feature type="transmembrane region" description="Helical" evidence="7">
    <location>
        <begin position="20"/>
        <end position="40"/>
    </location>
</feature>
<gene>
    <name evidence="9" type="ORF">FJTKL_06551</name>
</gene>
<evidence type="ECO:0000313" key="9">
    <source>
        <dbReference type="EMBL" id="KAL2272450.1"/>
    </source>
</evidence>
<accession>A0ABR4DPZ3</accession>
<keyword evidence="4 7" id="KW-0472">Membrane</keyword>
<feature type="region of interest" description="Disordered" evidence="6">
    <location>
        <begin position="373"/>
        <end position="408"/>
    </location>
</feature>
<keyword evidence="3 7" id="KW-1133">Transmembrane helix</keyword>
<keyword evidence="2 7" id="KW-0812">Transmembrane</keyword>
<feature type="region of interest" description="Disordered" evidence="6">
    <location>
        <begin position="423"/>
        <end position="442"/>
    </location>
</feature>
<organism evidence="9 10">
    <name type="scientific">Diaporthe vaccinii</name>
    <dbReference type="NCBI Taxonomy" id="105482"/>
    <lineage>
        <taxon>Eukaryota</taxon>
        <taxon>Fungi</taxon>
        <taxon>Dikarya</taxon>
        <taxon>Ascomycota</taxon>
        <taxon>Pezizomycotina</taxon>
        <taxon>Sordariomycetes</taxon>
        <taxon>Sordariomycetidae</taxon>
        <taxon>Diaporthales</taxon>
        <taxon>Diaporthaceae</taxon>
        <taxon>Diaporthe</taxon>
        <taxon>Diaporthe eres species complex</taxon>
    </lineage>
</organism>
<evidence type="ECO:0000256" key="4">
    <source>
        <dbReference type="ARBA" id="ARBA00023136"/>
    </source>
</evidence>
<feature type="transmembrane region" description="Helical" evidence="7">
    <location>
        <begin position="52"/>
        <end position="75"/>
    </location>
</feature>
<feature type="region of interest" description="Disordered" evidence="6">
    <location>
        <begin position="316"/>
        <end position="342"/>
    </location>
</feature>
<evidence type="ECO:0000259" key="8">
    <source>
        <dbReference type="Pfam" id="PF20684"/>
    </source>
</evidence>
<dbReference type="Proteomes" id="UP001600888">
    <property type="component" value="Unassembled WGS sequence"/>
</dbReference>
<sequence>MSLNAPDHSLDHESTSELMIGLPAALGVITTVVVILRMYTRLVQLRNAGLDDFMIVVTQVLAIGLNVSTCLEGHYGTGRHWWLASPDDLMNQLKSLFAAIQLYIWSLCCVKISLLLQYRRIFVATWLQRVSIIIICFSVSWNVAQSILVSFACSPASAFIPSLAPHCLDSLTIWYIAAGINITTDFIVFLLPIPLINSLQLPIRQRVLLIMVFCLGFFTCIMSIVRATKLEAVVKAGDPSYYGAPGAIWSMVELNCAILCACLPTVRQLIGSWIPCLGLRTVRDTSGYYAKSRSTPTRRRLSVFALRSKKSGRLQVPGAGYHKGSKDSGASEAAMTGSSKHDQNIELDTTWANDLENDGALYHSNNISAWVSAQEPKSPVRAKVRHSDDKRDRSGSESRLIGSGMSNEQLRTNILVTRDVTVEEGRTTTPSPRSRSFTGIAL</sequence>
<name>A0ABR4DPZ3_9PEZI</name>
<dbReference type="PANTHER" id="PTHR33048">
    <property type="entry name" value="PTH11-LIKE INTEGRAL MEMBRANE PROTEIN (AFU_ORTHOLOGUE AFUA_5G11245)"/>
    <property type="match status" value="1"/>
</dbReference>
<evidence type="ECO:0000313" key="10">
    <source>
        <dbReference type="Proteomes" id="UP001600888"/>
    </source>
</evidence>
<evidence type="ECO:0000256" key="3">
    <source>
        <dbReference type="ARBA" id="ARBA00022989"/>
    </source>
</evidence>
<comment type="similarity">
    <text evidence="5">Belongs to the SAT4 family.</text>
</comment>
<evidence type="ECO:0000256" key="1">
    <source>
        <dbReference type="ARBA" id="ARBA00004141"/>
    </source>
</evidence>
<reference evidence="9 10" key="1">
    <citation type="submission" date="2024-03" db="EMBL/GenBank/DDBJ databases">
        <title>A high-quality draft genome sequence of Diaporthe vaccinii, a causative agent of upright dieback and viscid rot disease in cranberry plants.</title>
        <authorList>
            <person name="Sarrasin M."/>
            <person name="Lang B.F."/>
            <person name="Burger G."/>
        </authorList>
    </citation>
    <scope>NUCLEOTIDE SEQUENCE [LARGE SCALE GENOMIC DNA]</scope>
    <source>
        <strain evidence="9 10">IS7</strain>
    </source>
</reference>
<dbReference type="InterPro" id="IPR049326">
    <property type="entry name" value="Rhodopsin_dom_fungi"/>
</dbReference>
<keyword evidence="10" id="KW-1185">Reference proteome</keyword>
<feature type="transmembrane region" description="Helical" evidence="7">
    <location>
        <begin position="207"/>
        <end position="227"/>
    </location>
</feature>
<dbReference type="Pfam" id="PF20684">
    <property type="entry name" value="Fung_rhodopsin"/>
    <property type="match status" value="1"/>
</dbReference>
<feature type="transmembrane region" description="Helical" evidence="7">
    <location>
        <begin position="130"/>
        <end position="152"/>
    </location>
</feature>
<feature type="transmembrane region" description="Helical" evidence="7">
    <location>
        <begin position="172"/>
        <end position="195"/>
    </location>
</feature>
<evidence type="ECO:0000256" key="6">
    <source>
        <dbReference type="SAM" id="MobiDB-lite"/>
    </source>
</evidence>
<comment type="caution">
    <text evidence="9">The sequence shown here is derived from an EMBL/GenBank/DDBJ whole genome shotgun (WGS) entry which is preliminary data.</text>
</comment>
<dbReference type="InterPro" id="IPR052337">
    <property type="entry name" value="SAT4-like"/>
</dbReference>
<feature type="compositionally biased region" description="Low complexity" evidence="6">
    <location>
        <begin position="427"/>
        <end position="436"/>
    </location>
</feature>
<dbReference type="PANTHER" id="PTHR33048:SF47">
    <property type="entry name" value="INTEGRAL MEMBRANE PROTEIN-RELATED"/>
    <property type="match status" value="1"/>
</dbReference>
<evidence type="ECO:0000256" key="5">
    <source>
        <dbReference type="ARBA" id="ARBA00038359"/>
    </source>
</evidence>
<protein>
    <recommendedName>
        <fullName evidence="8">Rhodopsin domain-containing protein</fullName>
    </recommendedName>
</protein>
<proteinExistence type="inferred from homology"/>
<evidence type="ECO:0000256" key="2">
    <source>
        <dbReference type="ARBA" id="ARBA00022692"/>
    </source>
</evidence>
<dbReference type="EMBL" id="JBAWTH010000235">
    <property type="protein sequence ID" value="KAL2272450.1"/>
    <property type="molecule type" value="Genomic_DNA"/>
</dbReference>
<feature type="compositionally biased region" description="Basic and acidic residues" evidence="6">
    <location>
        <begin position="385"/>
        <end position="396"/>
    </location>
</feature>
<comment type="subcellular location">
    <subcellularLocation>
        <location evidence="1">Membrane</location>
        <topology evidence="1">Multi-pass membrane protein</topology>
    </subcellularLocation>
</comment>
<feature type="transmembrane region" description="Helical" evidence="7">
    <location>
        <begin position="95"/>
        <end position="118"/>
    </location>
</feature>
<evidence type="ECO:0000256" key="7">
    <source>
        <dbReference type="SAM" id="Phobius"/>
    </source>
</evidence>